<comment type="similarity">
    <text evidence="3 14">Belongs to the anaerobic coproporphyrinogen-III oxidase family.</text>
</comment>
<evidence type="ECO:0000256" key="14">
    <source>
        <dbReference type="PIRNR" id="PIRNR000167"/>
    </source>
</evidence>
<comment type="pathway">
    <text evidence="2 14">Porphyrin-containing compound metabolism; protoporphyrin-IX biosynthesis; protoporphyrinogen-IX from coproporphyrinogen-III (AdoMet route): step 1/1.</text>
</comment>
<dbReference type="GO" id="GO:0005737">
    <property type="term" value="C:cytoplasm"/>
    <property type="evidence" value="ECO:0007669"/>
    <property type="project" value="UniProtKB-SubCell"/>
</dbReference>
<keyword evidence="12 14" id="KW-0627">Porphyrin biosynthesis</keyword>
<evidence type="ECO:0000256" key="6">
    <source>
        <dbReference type="ARBA" id="ARBA00022490"/>
    </source>
</evidence>
<proteinExistence type="inferred from homology"/>
<comment type="subcellular location">
    <subcellularLocation>
        <location evidence="1 14">Cytoplasm</location>
    </subcellularLocation>
</comment>
<evidence type="ECO:0000256" key="13">
    <source>
        <dbReference type="ARBA" id="ARBA00048321"/>
    </source>
</evidence>
<feature type="domain" description="Radical SAM core" evidence="17">
    <location>
        <begin position="45"/>
        <end position="278"/>
    </location>
</feature>
<feature type="binding site" evidence="15">
    <location>
        <position position="54"/>
    </location>
    <ligand>
        <name>S-adenosyl-L-methionine</name>
        <dbReference type="ChEBI" id="CHEBI:59789"/>
        <label>1</label>
    </ligand>
</feature>
<feature type="binding site" evidence="15">
    <location>
        <begin position="66"/>
        <end position="68"/>
    </location>
    <ligand>
        <name>S-adenosyl-L-methionine</name>
        <dbReference type="ChEBI" id="CHEBI:59789"/>
        <label>2</label>
    </ligand>
</feature>
<feature type="binding site" evidence="15">
    <location>
        <position position="110"/>
    </location>
    <ligand>
        <name>S-adenosyl-L-methionine</name>
        <dbReference type="ChEBI" id="CHEBI:59789"/>
        <label>1</label>
    </ligand>
</feature>
<evidence type="ECO:0000256" key="10">
    <source>
        <dbReference type="ARBA" id="ARBA00023004"/>
    </source>
</evidence>
<comment type="catalytic activity">
    <reaction evidence="13 14">
        <text>coproporphyrinogen III + 2 S-adenosyl-L-methionine = protoporphyrinogen IX + 2 5'-deoxyadenosine + 2 L-methionine + 2 CO2</text>
        <dbReference type="Rhea" id="RHEA:15425"/>
        <dbReference type="ChEBI" id="CHEBI:16526"/>
        <dbReference type="ChEBI" id="CHEBI:17319"/>
        <dbReference type="ChEBI" id="CHEBI:57307"/>
        <dbReference type="ChEBI" id="CHEBI:57309"/>
        <dbReference type="ChEBI" id="CHEBI:57844"/>
        <dbReference type="ChEBI" id="CHEBI:59789"/>
        <dbReference type="EC" id="1.3.98.3"/>
    </reaction>
</comment>
<dbReference type="NCBIfam" id="TIGR00538">
    <property type="entry name" value="hemN"/>
    <property type="match status" value="1"/>
</dbReference>
<dbReference type="PROSITE" id="PS51918">
    <property type="entry name" value="RADICAL_SAM"/>
    <property type="match status" value="1"/>
</dbReference>
<keyword evidence="5 14" id="KW-0004">4Fe-4S</keyword>
<reference evidence="18" key="1">
    <citation type="submission" date="2024-05" db="EMBL/GenBank/DDBJ databases">
        <authorList>
            <person name="Kim S."/>
            <person name="Heo J."/>
            <person name="Choi H."/>
            <person name="Choi Y."/>
            <person name="Kwon S.-W."/>
            <person name="Kim Y."/>
        </authorList>
    </citation>
    <scope>NUCLEOTIDE SEQUENCE</scope>
    <source>
        <strain evidence="18">KACC 23698</strain>
    </source>
</reference>
<dbReference type="GO" id="GO:0051539">
    <property type="term" value="F:4 iron, 4 sulfur cluster binding"/>
    <property type="evidence" value="ECO:0007669"/>
    <property type="project" value="UniProtKB-KW"/>
</dbReference>
<evidence type="ECO:0000256" key="15">
    <source>
        <dbReference type="PIRSR" id="PIRSR000167-1"/>
    </source>
</evidence>
<feature type="binding site" evidence="15">
    <location>
        <position position="207"/>
    </location>
    <ligand>
        <name>S-adenosyl-L-methionine</name>
        <dbReference type="ChEBI" id="CHEBI:59789"/>
        <label>2</label>
    </ligand>
</feature>
<comment type="subunit">
    <text evidence="4">Monomer.</text>
</comment>
<dbReference type="PIRSF" id="PIRSF000167">
    <property type="entry name" value="HemN"/>
    <property type="match status" value="1"/>
</dbReference>
<evidence type="ECO:0000256" key="9">
    <source>
        <dbReference type="ARBA" id="ARBA00023002"/>
    </source>
</evidence>
<evidence type="ECO:0000259" key="17">
    <source>
        <dbReference type="PROSITE" id="PS51918"/>
    </source>
</evidence>
<keyword evidence="9 14" id="KW-0560">Oxidoreductase</keyword>
<dbReference type="RefSeq" id="WP_406854893.1">
    <property type="nucleotide sequence ID" value="NZ_CP157484.1"/>
</dbReference>
<dbReference type="SFLD" id="SFLDS00029">
    <property type="entry name" value="Radical_SAM"/>
    <property type="match status" value="1"/>
</dbReference>
<evidence type="ECO:0000256" key="16">
    <source>
        <dbReference type="PIRSR" id="PIRSR000167-2"/>
    </source>
</evidence>
<keyword evidence="6 14" id="KW-0963">Cytoplasm</keyword>
<feature type="binding site" evidence="15">
    <location>
        <begin position="111"/>
        <end position="112"/>
    </location>
    <ligand>
        <name>S-adenosyl-L-methionine</name>
        <dbReference type="ChEBI" id="CHEBI:59789"/>
        <label>2</label>
    </ligand>
</feature>
<feature type="binding site" evidence="16">
    <location>
        <position position="60"/>
    </location>
    <ligand>
        <name>[4Fe-4S] cluster</name>
        <dbReference type="ChEBI" id="CHEBI:49883"/>
        <note>4Fe-4S-S-AdoMet</note>
    </ligand>
</feature>
<comment type="cofactor">
    <cofactor evidence="14 16">
        <name>[4Fe-4S] cluster</name>
        <dbReference type="ChEBI" id="CHEBI:49883"/>
    </cofactor>
    <text evidence="14 16">Binds 1 [4Fe-4S] cluster. The cluster is coordinated with 3 cysteines and an exchangeable S-adenosyl-L-methionine.</text>
</comment>
<evidence type="ECO:0000256" key="1">
    <source>
        <dbReference type="ARBA" id="ARBA00004496"/>
    </source>
</evidence>
<sequence length="452" mass="48393">MSPAALSPSLILAERSAPRYTSYPTAPHFSGAVDAGVARHWLGELPTSASLSLYLHVPYCTAICTYCGCNTKAVRRSDPLDAYTETLLDEIDLVSAATPARRVTHIHWGGGTPSLLGPDRLLRIAERLAARFDLSAVAEHAIELDPRTVDAALAAGLARMGVNRASLGVQDLNAHVQAAIGRMQPLEVVARCVAHLRAVGIEAINFDLMYGLPRQSVEDVIRSASLSADLSPSRFAIFGYAHVPWFKTHQRLIDQATLPGAAERLQQSEAARAALQERGFEAVGLDHFARPDDPMAAAAREGTLKRNFQGYTTDRADALLGLGASSIGRLPKGYMQNAPDVGGWRKAVEAGSLPVTRGVALSVDDHVRSDVIERLMCGFAVDFGAAAEAAYGRCEALDDAIPHLRSLDRDGVVRVEGRTVTMTPEGRPFMRLAASAFDAYLRAGAARHSAAV</sequence>
<accession>A0AAU7JD28</accession>
<dbReference type="InterPro" id="IPR004558">
    <property type="entry name" value="Coprogen_oxidase_HemN"/>
</dbReference>
<feature type="binding site" evidence="15">
    <location>
        <position position="143"/>
    </location>
    <ligand>
        <name>S-adenosyl-L-methionine</name>
        <dbReference type="ChEBI" id="CHEBI:59789"/>
        <label>1</label>
    </ligand>
</feature>
<keyword evidence="7 14" id="KW-0949">S-adenosyl-L-methionine</keyword>
<evidence type="ECO:0000256" key="2">
    <source>
        <dbReference type="ARBA" id="ARBA00004785"/>
    </source>
</evidence>
<keyword evidence="8 14" id="KW-0479">Metal-binding</keyword>
<evidence type="ECO:0000256" key="5">
    <source>
        <dbReference type="ARBA" id="ARBA00022485"/>
    </source>
</evidence>
<dbReference type="InterPro" id="IPR013785">
    <property type="entry name" value="Aldolase_TIM"/>
</dbReference>
<feature type="binding site" evidence="15">
    <location>
        <position position="182"/>
    </location>
    <ligand>
        <name>S-adenosyl-L-methionine</name>
        <dbReference type="ChEBI" id="CHEBI:59789"/>
        <label>2</label>
    </ligand>
</feature>
<feature type="binding site" evidence="15">
    <location>
        <position position="170"/>
    </location>
    <ligand>
        <name>S-adenosyl-L-methionine</name>
        <dbReference type="ChEBI" id="CHEBI:59789"/>
        <label>2</label>
    </ligand>
</feature>
<dbReference type="InterPro" id="IPR006638">
    <property type="entry name" value="Elp3/MiaA/NifB-like_rSAM"/>
</dbReference>
<dbReference type="SFLD" id="SFLDG01065">
    <property type="entry name" value="anaerobic_coproporphyrinogen-I"/>
    <property type="match status" value="1"/>
</dbReference>
<dbReference type="InterPro" id="IPR034505">
    <property type="entry name" value="Coproporphyrinogen-III_oxidase"/>
</dbReference>
<evidence type="ECO:0000313" key="18">
    <source>
        <dbReference type="EMBL" id="XBO38059.1"/>
    </source>
</evidence>
<dbReference type="Gene3D" id="1.10.10.920">
    <property type="match status" value="1"/>
</dbReference>
<dbReference type="GO" id="GO:0006782">
    <property type="term" value="P:protoporphyrinogen IX biosynthetic process"/>
    <property type="evidence" value="ECO:0007669"/>
    <property type="project" value="TreeGrafter"/>
</dbReference>
<dbReference type="EMBL" id="CP157484">
    <property type="protein sequence ID" value="XBO38059.1"/>
    <property type="molecule type" value="Genomic_DNA"/>
</dbReference>
<keyword evidence="10 14" id="KW-0408">Iron</keyword>
<dbReference type="SMART" id="SM00729">
    <property type="entry name" value="Elp3"/>
    <property type="match status" value="1"/>
</dbReference>
<dbReference type="CDD" id="cd01335">
    <property type="entry name" value="Radical_SAM"/>
    <property type="match status" value="1"/>
</dbReference>
<dbReference type="InterPro" id="IPR058240">
    <property type="entry name" value="rSAM_sf"/>
</dbReference>
<feature type="binding site" evidence="16">
    <location>
        <position position="67"/>
    </location>
    <ligand>
        <name>[4Fe-4S] cluster</name>
        <dbReference type="ChEBI" id="CHEBI:49883"/>
        <note>4Fe-4S-S-AdoMet</note>
    </ligand>
</feature>
<dbReference type="SFLD" id="SFLDG01082">
    <property type="entry name" value="B12-binding_domain_containing"/>
    <property type="match status" value="1"/>
</dbReference>
<evidence type="ECO:0000256" key="8">
    <source>
        <dbReference type="ARBA" id="ARBA00022723"/>
    </source>
</evidence>
<dbReference type="GO" id="GO:0004109">
    <property type="term" value="F:coproporphyrinogen oxidase activity"/>
    <property type="evidence" value="ECO:0007669"/>
    <property type="project" value="InterPro"/>
</dbReference>
<dbReference type="Pfam" id="PF04055">
    <property type="entry name" value="Radical_SAM"/>
    <property type="match status" value="1"/>
</dbReference>
<dbReference type="AlphaFoldDB" id="A0AAU7JD28"/>
<feature type="binding site" evidence="16">
    <location>
        <position position="64"/>
    </location>
    <ligand>
        <name>[4Fe-4S] cluster</name>
        <dbReference type="ChEBI" id="CHEBI:49883"/>
        <note>4Fe-4S-S-AdoMet</note>
    </ligand>
</feature>
<gene>
    <name evidence="18" type="primary">hemN</name>
    <name evidence="18" type="ORF">ABEG18_20435</name>
</gene>
<dbReference type="EC" id="1.3.98.3" evidence="14"/>
<dbReference type="InterPro" id="IPR007197">
    <property type="entry name" value="rSAM"/>
</dbReference>
<dbReference type="GO" id="GO:0051989">
    <property type="term" value="F:coproporphyrinogen dehydrogenase activity"/>
    <property type="evidence" value="ECO:0007669"/>
    <property type="project" value="UniProtKB-EC"/>
</dbReference>
<protein>
    <recommendedName>
        <fullName evidence="14">Coproporphyrinogen-III oxidase</fullName>
        <ecNumber evidence="14">1.3.98.3</ecNumber>
    </recommendedName>
</protein>
<feature type="binding site" evidence="15">
    <location>
        <position position="327"/>
    </location>
    <ligand>
        <name>S-adenosyl-L-methionine</name>
        <dbReference type="ChEBI" id="CHEBI:59789"/>
        <label>1</label>
    </ligand>
</feature>
<evidence type="ECO:0000256" key="4">
    <source>
        <dbReference type="ARBA" id="ARBA00011245"/>
    </source>
</evidence>
<organism evidence="18">
    <name type="scientific">Alsobacter sp. KACC 23698</name>
    <dbReference type="NCBI Taxonomy" id="3149229"/>
    <lineage>
        <taxon>Bacteria</taxon>
        <taxon>Pseudomonadati</taxon>
        <taxon>Pseudomonadota</taxon>
        <taxon>Alphaproteobacteria</taxon>
        <taxon>Hyphomicrobiales</taxon>
        <taxon>Alsobacteraceae</taxon>
        <taxon>Alsobacter</taxon>
    </lineage>
</organism>
<evidence type="ECO:0000256" key="11">
    <source>
        <dbReference type="ARBA" id="ARBA00023014"/>
    </source>
</evidence>
<dbReference type="GO" id="GO:0046872">
    <property type="term" value="F:metal ion binding"/>
    <property type="evidence" value="ECO:0007669"/>
    <property type="project" value="UniProtKB-KW"/>
</dbReference>
<evidence type="ECO:0000256" key="7">
    <source>
        <dbReference type="ARBA" id="ARBA00022691"/>
    </source>
</evidence>
<name>A0AAU7JD28_9HYPH</name>
<evidence type="ECO:0000256" key="12">
    <source>
        <dbReference type="ARBA" id="ARBA00023244"/>
    </source>
</evidence>
<dbReference type="PANTHER" id="PTHR13932:SF6">
    <property type="entry name" value="OXYGEN-INDEPENDENT COPROPORPHYRINOGEN III OXIDASE"/>
    <property type="match status" value="1"/>
</dbReference>
<feature type="binding site" evidence="15">
    <location>
        <position position="241"/>
    </location>
    <ligand>
        <name>S-adenosyl-L-methionine</name>
        <dbReference type="ChEBI" id="CHEBI:59789"/>
        <label>2</label>
    </ligand>
</feature>
<dbReference type="PANTHER" id="PTHR13932">
    <property type="entry name" value="COPROPORPHYRINIGEN III OXIDASE"/>
    <property type="match status" value="1"/>
</dbReference>
<dbReference type="SUPFAM" id="SSF102114">
    <property type="entry name" value="Radical SAM enzymes"/>
    <property type="match status" value="1"/>
</dbReference>
<dbReference type="Gene3D" id="3.20.20.70">
    <property type="entry name" value="Aldolase class I"/>
    <property type="match status" value="1"/>
</dbReference>
<evidence type="ECO:0000256" key="3">
    <source>
        <dbReference type="ARBA" id="ARBA00005493"/>
    </source>
</evidence>
<keyword evidence="11 14" id="KW-0411">Iron-sulfur</keyword>